<protein>
    <submittedName>
        <fullName evidence="4">Acetyltransferase (GNAT) family protein</fullName>
    </submittedName>
</protein>
<gene>
    <name evidence="4" type="ORF">SAMN02745887_01180</name>
</gene>
<keyword evidence="2" id="KW-0012">Acyltransferase</keyword>
<dbReference type="PANTHER" id="PTHR43877:SF1">
    <property type="entry name" value="ACETYLTRANSFERASE"/>
    <property type="match status" value="1"/>
</dbReference>
<dbReference type="RefSeq" id="WP_072427715.1">
    <property type="nucleotide sequence ID" value="NZ_FPKR01000004.1"/>
</dbReference>
<dbReference type="CDD" id="cd04301">
    <property type="entry name" value="NAT_SF"/>
    <property type="match status" value="1"/>
</dbReference>
<dbReference type="OrthoDB" id="8595358at2"/>
<dbReference type="Gene3D" id="3.40.630.30">
    <property type="match status" value="1"/>
</dbReference>
<dbReference type="AlphaFoldDB" id="A0A1K2HBQ3"/>
<name>A0A1K2HBQ3_9NEIS</name>
<keyword evidence="1 4" id="KW-0808">Transferase</keyword>
<dbReference type="EMBL" id="FPKR01000004">
    <property type="protein sequence ID" value="SFZ74244.1"/>
    <property type="molecule type" value="Genomic_DNA"/>
</dbReference>
<dbReference type="PANTHER" id="PTHR43877">
    <property type="entry name" value="AMINOALKYLPHOSPHONATE N-ACETYLTRANSFERASE-RELATED-RELATED"/>
    <property type="match status" value="1"/>
</dbReference>
<dbReference type="InterPro" id="IPR000182">
    <property type="entry name" value="GNAT_dom"/>
</dbReference>
<evidence type="ECO:0000256" key="1">
    <source>
        <dbReference type="ARBA" id="ARBA00022679"/>
    </source>
</evidence>
<feature type="domain" description="N-acetyltransferase" evidence="3">
    <location>
        <begin position="14"/>
        <end position="167"/>
    </location>
</feature>
<organism evidence="4 5">
    <name type="scientific">Chitinimonas taiwanensis DSM 18899</name>
    <dbReference type="NCBI Taxonomy" id="1121279"/>
    <lineage>
        <taxon>Bacteria</taxon>
        <taxon>Pseudomonadati</taxon>
        <taxon>Pseudomonadota</taxon>
        <taxon>Betaproteobacteria</taxon>
        <taxon>Neisseriales</taxon>
        <taxon>Chitinibacteraceae</taxon>
        <taxon>Chitinimonas</taxon>
    </lineage>
</organism>
<proteinExistence type="predicted"/>
<dbReference type="Proteomes" id="UP000186513">
    <property type="component" value="Unassembled WGS sequence"/>
</dbReference>
<evidence type="ECO:0000313" key="4">
    <source>
        <dbReference type="EMBL" id="SFZ74244.1"/>
    </source>
</evidence>
<accession>A0A1K2HBQ3</accession>
<dbReference type="STRING" id="1121279.SAMN02745887_01180"/>
<evidence type="ECO:0000256" key="2">
    <source>
        <dbReference type="ARBA" id="ARBA00023315"/>
    </source>
</evidence>
<dbReference type="InterPro" id="IPR016181">
    <property type="entry name" value="Acyl_CoA_acyltransferase"/>
</dbReference>
<reference evidence="4 5" key="1">
    <citation type="submission" date="2016-11" db="EMBL/GenBank/DDBJ databases">
        <authorList>
            <person name="Jaros S."/>
            <person name="Januszkiewicz K."/>
            <person name="Wedrychowicz H."/>
        </authorList>
    </citation>
    <scope>NUCLEOTIDE SEQUENCE [LARGE SCALE GENOMIC DNA]</scope>
    <source>
        <strain evidence="4 5">DSM 18899</strain>
    </source>
</reference>
<keyword evidence="5" id="KW-1185">Reference proteome</keyword>
<dbReference type="InterPro" id="IPR050832">
    <property type="entry name" value="Bact_Acetyltransf"/>
</dbReference>
<dbReference type="PROSITE" id="PS51186">
    <property type="entry name" value="GNAT"/>
    <property type="match status" value="1"/>
</dbReference>
<dbReference type="GO" id="GO:0016747">
    <property type="term" value="F:acyltransferase activity, transferring groups other than amino-acyl groups"/>
    <property type="evidence" value="ECO:0007669"/>
    <property type="project" value="InterPro"/>
</dbReference>
<dbReference type="SUPFAM" id="SSF55729">
    <property type="entry name" value="Acyl-CoA N-acyltransferases (Nat)"/>
    <property type="match status" value="1"/>
</dbReference>
<dbReference type="Pfam" id="PF00583">
    <property type="entry name" value="Acetyltransf_1"/>
    <property type="match status" value="1"/>
</dbReference>
<sequence>MQEQIQRIQPDQADVLRTLRLQGLEDAPEAFGRRYEEIAARPNRYWAEHVQHYATSQDSATFVLYRNSKPVGMAGAYLEGGRRDHAYICNMWVDPAFRRGGAGARLVDTANRWLAEQGVERINAWVVESNAPALSFYENLGFVREEHKRLMPGNPEVEEVLMVFDTALL</sequence>
<evidence type="ECO:0000313" key="5">
    <source>
        <dbReference type="Proteomes" id="UP000186513"/>
    </source>
</evidence>
<evidence type="ECO:0000259" key="3">
    <source>
        <dbReference type="PROSITE" id="PS51186"/>
    </source>
</evidence>